<organism evidence="2 3">
    <name type="scientific">Fukomys damarensis</name>
    <name type="common">Damaraland mole rat</name>
    <name type="synonym">Cryptomys damarensis</name>
    <dbReference type="NCBI Taxonomy" id="885580"/>
    <lineage>
        <taxon>Eukaryota</taxon>
        <taxon>Metazoa</taxon>
        <taxon>Chordata</taxon>
        <taxon>Craniata</taxon>
        <taxon>Vertebrata</taxon>
        <taxon>Euteleostomi</taxon>
        <taxon>Mammalia</taxon>
        <taxon>Eutheria</taxon>
        <taxon>Euarchontoglires</taxon>
        <taxon>Glires</taxon>
        <taxon>Rodentia</taxon>
        <taxon>Hystricomorpha</taxon>
        <taxon>Bathyergidae</taxon>
        <taxon>Fukomys</taxon>
    </lineage>
</organism>
<dbReference type="Proteomes" id="UP000028990">
    <property type="component" value="Unassembled WGS sequence"/>
</dbReference>
<protein>
    <submittedName>
        <fullName evidence="2">Uncharacterized protein</fullName>
    </submittedName>
</protein>
<feature type="compositionally biased region" description="Low complexity" evidence="1">
    <location>
        <begin position="27"/>
        <end position="44"/>
    </location>
</feature>
<proteinExistence type="predicted"/>
<reference evidence="2 3" key="1">
    <citation type="submission" date="2013-11" db="EMBL/GenBank/DDBJ databases">
        <title>The Damaraland mole rat (Fukomys damarensis) genome and evolution of African mole rats.</title>
        <authorList>
            <person name="Gladyshev V.N."/>
            <person name="Fang X."/>
        </authorList>
    </citation>
    <scope>NUCLEOTIDE SEQUENCE [LARGE SCALE GENOMIC DNA]</scope>
    <source>
        <tissue evidence="2">Liver</tissue>
    </source>
</reference>
<gene>
    <name evidence="2" type="ORF">H920_19206</name>
</gene>
<feature type="region of interest" description="Disordered" evidence="1">
    <location>
        <begin position="1"/>
        <end position="58"/>
    </location>
</feature>
<evidence type="ECO:0000313" key="2">
    <source>
        <dbReference type="EMBL" id="KFO19410.1"/>
    </source>
</evidence>
<dbReference type="AlphaFoldDB" id="A0A091CQ54"/>
<name>A0A091CQ54_FUKDA</name>
<keyword evidence="3" id="KW-1185">Reference proteome</keyword>
<sequence length="195" mass="21347">MSFAEHTGGGGQPLCKRSGIQARRRLGSSGQGYAQQGAYSQQSEKQQHQRKQHSPAALASLAGLRALWSRKPGSDLPQERVEQEHPPFLLRRPAALRPSCSQGPRSGLRPLRHSVLPTLKAAQKSCQVKAEPELSQEAQTAPCFSQDRVRARPLRHPCPLLLGFCGSDGCWDGGRTLGGWDKGEKLREGSRKEPQ</sequence>
<accession>A0A091CQ54</accession>
<evidence type="ECO:0000313" key="3">
    <source>
        <dbReference type="Proteomes" id="UP000028990"/>
    </source>
</evidence>
<evidence type="ECO:0000256" key="1">
    <source>
        <dbReference type="SAM" id="MobiDB-lite"/>
    </source>
</evidence>
<feature type="region of interest" description="Disordered" evidence="1">
    <location>
        <begin position="70"/>
        <end position="110"/>
    </location>
</feature>
<dbReference type="EMBL" id="KN125046">
    <property type="protein sequence ID" value="KFO19410.1"/>
    <property type="molecule type" value="Genomic_DNA"/>
</dbReference>